<gene>
    <name evidence="1" type="ORF">MANES_10G036900v8</name>
</gene>
<name>A0ACB7GXN5_MANES</name>
<reference evidence="2" key="1">
    <citation type="journal article" date="2016" name="Nat. Biotechnol.">
        <title>Sequencing wild and cultivated cassava and related species reveals extensive interspecific hybridization and genetic diversity.</title>
        <authorList>
            <person name="Bredeson J.V."/>
            <person name="Lyons J.B."/>
            <person name="Prochnik S.E."/>
            <person name="Wu G.A."/>
            <person name="Ha C.M."/>
            <person name="Edsinger-Gonzales E."/>
            <person name="Grimwood J."/>
            <person name="Schmutz J."/>
            <person name="Rabbi I.Y."/>
            <person name="Egesi C."/>
            <person name="Nauluvula P."/>
            <person name="Lebot V."/>
            <person name="Ndunguru J."/>
            <person name="Mkamilo G."/>
            <person name="Bart R.S."/>
            <person name="Setter T.L."/>
            <person name="Gleadow R.M."/>
            <person name="Kulakow P."/>
            <person name="Ferguson M.E."/>
            <person name="Rounsley S."/>
            <person name="Rokhsar D.S."/>
        </authorList>
    </citation>
    <scope>NUCLEOTIDE SEQUENCE [LARGE SCALE GENOMIC DNA]</scope>
    <source>
        <strain evidence="2">cv. AM560-2</strain>
    </source>
</reference>
<organism evidence="1 2">
    <name type="scientific">Manihot esculenta</name>
    <name type="common">Cassava</name>
    <name type="synonym">Jatropha manihot</name>
    <dbReference type="NCBI Taxonomy" id="3983"/>
    <lineage>
        <taxon>Eukaryota</taxon>
        <taxon>Viridiplantae</taxon>
        <taxon>Streptophyta</taxon>
        <taxon>Embryophyta</taxon>
        <taxon>Tracheophyta</taxon>
        <taxon>Spermatophyta</taxon>
        <taxon>Magnoliopsida</taxon>
        <taxon>eudicotyledons</taxon>
        <taxon>Gunneridae</taxon>
        <taxon>Pentapetalae</taxon>
        <taxon>rosids</taxon>
        <taxon>fabids</taxon>
        <taxon>Malpighiales</taxon>
        <taxon>Euphorbiaceae</taxon>
        <taxon>Crotonoideae</taxon>
        <taxon>Manihoteae</taxon>
        <taxon>Manihot</taxon>
    </lineage>
</organism>
<sequence length="394" mass="43286">MMKTLMEFYELVNGLKPVVVMVVVQVAYGGVNVLYKLAISNGMSARIIAAYRYIFATVFMIPLALYFEKKSITKLTWTVLFQAFLCGLFGGSLSQNLYLESLVLISPTFATAIFNLVPAITFILAISFGLEIVGLKTPAGKAKVLGTVMGISGAMLLTFYKGPEINVWKTNINLLKHHQSHQTHLASSSSSHILGCLLASGNSIGYALWLIVQAKMSATYPYPYSSTALMSLMGSIQATVYAICIEKDWSAWKLGWNIRLLTTIYAGMFIAGLMTTLVIWCVRKKGPLFVSIFSPLMLVCTALAGSILLNENLHVGSMGGAALIVCGLYAVLWGKNKEMKKVSQLVPLRTFQETEKIEVVVSSLKNDNDNNHSNVEHCNKDMTTADDFLQKQDK</sequence>
<protein>
    <submittedName>
        <fullName evidence="1">Uncharacterized protein</fullName>
    </submittedName>
</protein>
<evidence type="ECO:0000313" key="2">
    <source>
        <dbReference type="Proteomes" id="UP000091857"/>
    </source>
</evidence>
<keyword evidence="2" id="KW-1185">Reference proteome</keyword>
<proteinExistence type="predicted"/>
<dbReference type="Proteomes" id="UP000091857">
    <property type="component" value="Chromosome 10"/>
</dbReference>
<dbReference type="EMBL" id="CM004396">
    <property type="protein sequence ID" value="KAG8645137.1"/>
    <property type="molecule type" value="Genomic_DNA"/>
</dbReference>
<evidence type="ECO:0000313" key="1">
    <source>
        <dbReference type="EMBL" id="KAG8645137.1"/>
    </source>
</evidence>
<comment type="caution">
    <text evidence="1">The sequence shown here is derived from an EMBL/GenBank/DDBJ whole genome shotgun (WGS) entry which is preliminary data.</text>
</comment>
<accession>A0ACB7GXN5</accession>